<dbReference type="Proteomes" id="UP001589891">
    <property type="component" value="Unassembled WGS sequence"/>
</dbReference>
<feature type="domain" description="LysR substrate-binding" evidence="1">
    <location>
        <begin position="6"/>
        <end position="115"/>
    </location>
</feature>
<name>A0ABV6SM27_AZOPA</name>
<reference evidence="2 3" key="1">
    <citation type="submission" date="2024-09" db="EMBL/GenBank/DDBJ databases">
        <authorList>
            <person name="Sun Q."/>
            <person name="Mori K."/>
        </authorList>
    </citation>
    <scope>NUCLEOTIDE SEQUENCE [LARGE SCALE GENOMIC DNA]</scope>
    <source>
        <strain evidence="2 3">NCAIM B.01794</strain>
    </source>
</reference>
<accession>A0ABV6SM27</accession>
<sequence>MHNHVAPCHPGDLLRHTTGLYDGYPSRYQFVFCRGNERLEINLPDQVRSSSVHLLRDFALGGVGVVCLPSLVAGKELLAGRRYAVGTFSFRAVYPTTQRGSLKVCKLIEFLAERLAQMPH</sequence>
<comment type="caution">
    <text evidence="2">The sequence shown here is derived from an EMBL/GenBank/DDBJ whole genome shotgun (WGS) entry which is preliminary data.</text>
</comment>
<dbReference type="InterPro" id="IPR005119">
    <property type="entry name" value="LysR_subst-bd"/>
</dbReference>
<evidence type="ECO:0000313" key="3">
    <source>
        <dbReference type="Proteomes" id="UP001589891"/>
    </source>
</evidence>
<protein>
    <submittedName>
        <fullName evidence="2">LysR substrate-binding domain-containing protein</fullName>
    </submittedName>
</protein>
<dbReference type="SUPFAM" id="SSF53850">
    <property type="entry name" value="Periplasmic binding protein-like II"/>
    <property type="match status" value="1"/>
</dbReference>
<dbReference type="Gene3D" id="3.40.190.10">
    <property type="entry name" value="Periplasmic binding protein-like II"/>
    <property type="match status" value="2"/>
</dbReference>
<proteinExistence type="predicted"/>
<gene>
    <name evidence="2" type="ORF">ACFFGX_10525</name>
</gene>
<evidence type="ECO:0000313" key="2">
    <source>
        <dbReference type="EMBL" id="MFC0709979.1"/>
    </source>
</evidence>
<dbReference type="EMBL" id="JBHLSS010000063">
    <property type="protein sequence ID" value="MFC0709979.1"/>
    <property type="molecule type" value="Genomic_DNA"/>
</dbReference>
<organism evidence="2 3">
    <name type="scientific">Azorhizophilus paspali</name>
    <name type="common">Azotobacter paspali</name>
    <dbReference type="NCBI Taxonomy" id="69963"/>
    <lineage>
        <taxon>Bacteria</taxon>
        <taxon>Pseudomonadati</taxon>
        <taxon>Pseudomonadota</taxon>
        <taxon>Gammaproteobacteria</taxon>
        <taxon>Pseudomonadales</taxon>
        <taxon>Pseudomonadaceae</taxon>
        <taxon>Azorhizophilus</taxon>
    </lineage>
</organism>
<dbReference type="Pfam" id="PF03466">
    <property type="entry name" value="LysR_substrate"/>
    <property type="match status" value="1"/>
</dbReference>
<keyword evidence="3" id="KW-1185">Reference proteome</keyword>
<dbReference type="RefSeq" id="WP_376945536.1">
    <property type="nucleotide sequence ID" value="NZ_JBHLSS010000063.1"/>
</dbReference>
<evidence type="ECO:0000259" key="1">
    <source>
        <dbReference type="Pfam" id="PF03466"/>
    </source>
</evidence>